<dbReference type="GO" id="GO:0004364">
    <property type="term" value="F:glutathione transferase activity"/>
    <property type="evidence" value="ECO:0007669"/>
    <property type="project" value="TreeGrafter"/>
</dbReference>
<evidence type="ECO:0000313" key="5">
    <source>
        <dbReference type="EMBL" id="VEL32896.1"/>
    </source>
</evidence>
<dbReference type="PROSITE" id="PS50404">
    <property type="entry name" value="GST_NTER"/>
    <property type="match status" value="1"/>
</dbReference>
<dbReference type="SUPFAM" id="SSF52833">
    <property type="entry name" value="Thioredoxin-like"/>
    <property type="match status" value="1"/>
</dbReference>
<name>A0A3S5FFN5_9PLAT</name>
<dbReference type="EMBL" id="CAAALY010244838">
    <property type="protein sequence ID" value="VEL32896.1"/>
    <property type="molecule type" value="Genomic_DNA"/>
</dbReference>
<dbReference type="OrthoDB" id="414243at2759"/>
<dbReference type="Gene3D" id="1.20.1050.10">
    <property type="match status" value="2"/>
</dbReference>
<dbReference type="PANTHER" id="PTHR11571">
    <property type="entry name" value="GLUTATHIONE S-TRANSFERASE"/>
    <property type="match status" value="1"/>
</dbReference>
<comment type="function">
    <text evidence="2">Conjugation of reduced glutathione to a wide number of exogenous and endogenous hydrophobic electrophiles.</text>
</comment>
<evidence type="ECO:0000313" key="6">
    <source>
        <dbReference type="Proteomes" id="UP000784294"/>
    </source>
</evidence>
<dbReference type="InterPro" id="IPR004046">
    <property type="entry name" value="GST_C"/>
</dbReference>
<feature type="domain" description="GST N-terminal" evidence="4">
    <location>
        <begin position="10"/>
        <end position="92"/>
    </location>
</feature>
<keyword evidence="6" id="KW-1185">Reference proteome</keyword>
<dbReference type="InterPro" id="IPR036282">
    <property type="entry name" value="Glutathione-S-Trfase_C_sf"/>
</dbReference>
<dbReference type="InterPro" id="IPR004045">
    <property type="entry name" value="Glutathione_S-Trfase_N"/>
</dbReference>
<gene>
    <name evidence="5" type="ORF">PXEA_LOCUS26336</name>
</gene>
<dbReference type="InterPro" id="IPR036249">
    <property type="entry name" value="Thioredoxin-like_sf"/>
</dbReference>
<sequence length="181" mass="20390">MTPRMFEPGCTYKLTYFNRRGIAEIVRILFNYVGQHYEDQRISCDDWAKLKANLKFGVLPVLEVTAANGVKHELSESMAIARIVAKHYGLMGKSDCEYYLIELALGIRLQTALKLREGNFFAGHSVTLADLLAINTYDAVSVITPTLIESSFSDLASHKKDVVSTSKHLQEYLKNRPVTPF</sequence>
<evidence type="ECO:0000256" key="1">
    <source>
        <dbReference type="ARBA" id="ARBA00002446"/>
    </source>
</evidence>
<comment type="subunit">
    <text evidence="3">Homodimer.</text>
</comment>
<evidence type="ECO:0000256" key="3">
    <source>
        <dbReference type="ARBA" id="ARBA00011738"/>
    </source>
</evidence>
<protein>
    <recommendedName>
        <fullName evidence="4">GST N-terminal domain-containing protein</fullName>
    </recommendedName>
</protein>
<dbReference type="SUPFAM" id="SSF47616">
    <property type="entry name" value="GST C-terminal domain-like"/>
    <property type="match status" value="1"/>
</dbReference>
<dbReference type="CDD" id="cd03039">
    <property type="entry name" value="GST_N_Sigma_like"/>
    <property type="match status" value="1"/>
</dbReference>
<dbReference type="InterPro" id="IPR050213">
    <property type="entry name" value="GST_superfamily"/>
</dbReference>
<dbReference type="Proteomes" id="UP000784294">
    <property type="component" value="Unassembled WGS sequence"/>
</dbReference>
<reference evidence="5" key="1">
    <citation type="submission" date="2018-11" db="EMBL/GenBank/DDBJ databases">
        <authorList>
            <consortium name="Pathogen Informatics"/>
        </authorList>
    </citation>
    <scope>NUCLEOTIDE SEQUENCE</scope>
</reference>
<dbReference type="PANTHER" id="PTHR11571:SF150">
    <property type="entry name" value="GLUTATHIONE S-TRANSFERASE"/>
    <property type="match status" value="1"/>
</dbReference>
<dbReference type="AlphaFoldDB" id="A0A3S5FFN5"/>
<comment type="function">
    <text evidence="1">GST isoenzymes appear to play a central role in the parasite detoxification system. Other functions are also suspected including a role in increasing the solubility of haematin in the parasite gut.</text>
</comment>
<evidence type="ECO:0000259" key="4">
    <source>
        <dbReference type="PROSITE" id="PS50404"/>
    </source>
</evidence>
<dbReference type="Pfam" id="PF02798">
    <property type="entry name" value="GST_N"/>
    <property type="match status" value="1"/>
</dbReference>
<comment type="caution">
    <text evidence="5">The sequence shown here is derived from an EMBL/GenBank/DDBJ whole genome shotgun (WGS) entry which is preliminary data.</text>
</comment>
<dbReference type="Gene3D" id="3.40.30.10">
    <property type="entry name" value="Glutaredoxin"/>
    <property type="match status" value="1"/>
</dbReference>
<accession>A0A3S5FFN5</accession>
<evidence type="ECO:0000256" key="2">
    <source>
        <dbReference type="ARBA" id="ARBA00003701"/>
    </source>
</evidence>
<dbReference type="GO" id="GO:0006749">
    <property type="term" value="P:glutathione metabolic process"/>
    <property type="evidence" value="ECO:0007669"/>
    <property type="project" value="TreeGrafter"/>
</dbReference>
<organism evidence="5 6">
    <name type="scientific">Protopolystoma xenopodis</name>
    <dbReference type="NCBI Taxonomy" id="117903"/>
    <lineage>
        <taxon>Eukaryota</taxon>
        <taxon>Metazoa</taxon>
        <taxon>Spiralia</taxon>
        <taxon>Lophotrochozoa</taxon>
        <taxon>Platyhelminthes</taxon>
        <taxon>Monogenea</taxon>
        <taxon>Polyopisthocotylea</taxon>
        <taxon>Polystomatidea</taxon>
        <taxon>Polystomatidae</taxon>
        <taxon>Protopolystoma</taxon>
    </lineage>
</organism>
<proteinExistence type="predicted"/>
<dbReference type="Pfam" id="PF14497">
    <property type="entry name" value="GST_C_3"/>
    <property type="match status" value="1"/>
</dbReference>